<keyword evidence="5" id="KW-0802">TPR repeat</keyword>
<dbReference type="PROSITE" id="PS50005">
    <property type="entry name" value="TPR"/>
    <property type="match status" value="3"/>
</dbReference>
<feature type="repeat" description="TPR" evidence="5">
    <location>
        <begin position="353"/>
        <end position="386"/>
    </location>
</feature>
<dbReference type="PANTHER" id="PTHR37422">
    <property type="entry name" value="TEICHURONIC ACID BIOSYNTHESIS PROTEIN TUAE"/>
    <property type="match status" value="1"/>
</dbReference>
<evidence type="ECO:0000256" key="5">
    <source>
        <dbReference type="PROSITE-ProRule" id="PRU00339"/>
    </source>
</evidence>
<comment type="subcellular location">
    <subcellularLocation>
        <location evidence="1">Membrane</location>
        <topology evidence="1">Multi-pass membrane protein</topology>
    </subcellularLocation>
</comment>
<dbReference type="PANTHER" id="PTHR37422:SF13">
    <property type="entry name" value="LIPOPOLYSACCHARIDE BIOSYNTHESIS PROTEIN PA4999-RELATED"/>
    <property type="match status" value="1"/>
</dbReference>
<feature type="transmembrane region" description="Helical" evidence="6">
    <location>
        <begin position="260"/>
        <end position="279"/>
    </location>
</feature>
<evidence type="ECO:0000256" key="1">
    <source>
        <dbReference type="ARBA" id="ARBA00004141"/>
    </source>
</evidence>
<feature type="transmembrane region" description="Helical" evidence="6">
    <location>
        <begin position="20"/>
        <end position="40"/>
    </location>
</feature>
<feature type="repeat" description="TPR" evidence="5">
    <location>
        <begin position="534"/>
        <end position="567"/>
    </location>
</feature>
<evidence type="ECO:0000256" key="2">
    <source>
        <dbReference type="ARBA" id="ARBA00022692"/>
    </source>
</evidence>
<gene>
    <name evidence="8" type="ORF">J0383_22780</name>
</gene>
<keyword evidence="8" id="KW-0436">Ligase</keyword>
<dbReference type="Pfam" id="PF04932">
    <property type="entry name" value="Wzy_C"/>
    <property type="match status" value="1"/>
</dbReference>
<feature type="transmembrane region" description="Helical" evidence="6">
    <location>
        <begin position="291"/>
        <end position="311"/>
    </location>
</feature>
<evidence type="ECO:0000256" key="3">
    <source>
        <dbReference type="ARBA" id="ARBA00022989"/>
    </source>
</evidence>
<reference evidence="8 9" key="1">
    <citation type="submission" date="2021-03" db="EMBL/GenBank/DDBJ databases">
        <title>Flavobacterium kribbensis sp. nov, an endophytic bacteria, isolated from soybean.</title>
        <authorList>
            <person name="Lee J."/>
            <person name="Seo J."/>
        </authorList>
    </citation>
    <scope>NUCLEOTIDE SEQUENCE [LARGE SCALE GENOMIC DNA]</scope>
    <source>
        <strain evidence="8 9">BB8</strain>
    </source>
</reference>
<dbReference type="GO" id="GO:0016874">
    <property type="term" value="F:ligase activity"/>
    <property type="evidence" value="ECO:0007669"/>
    <property type="project" value="UniProtKB-KW"/>
</dbReference>
<evidence type="ECO:0000313" key="8">
    <source>
        <dbReference type="EMBL" id="QSW89048.1"/>
    </source>
</evidence>
<keyword evidence="3 6" id="KW-1133">Transmembrane helix</keyword>
<evidence type="ECO:0000313" key="9">
    <source>
        <dbReference type="Proteomes" id="UP000663440"/>
    </source>
</evidence>
<keyword evidence="2 6" id="KW-0812">Transmembrane</keyword>
<feature type="transmembrane region" description="Helical" evidence="6">
    <location>
        <begin position="203"/>
        <end position="221"/>
    </location>
</feature>
<evidence type="ECO:0000256" key="6">
    <source>
        <dbReference type="SAM" id="Phobius"/>
    </source>
</evidence>
<protein>
    <submittedName>
        <fullName evidence="8">O-antigen ligase family protein</fullName>
    </submittedName>
</protein>
<evidence type="ECO:0000259" key="7">
    <source>
        <dbReference type="Pfam" id="PF04932"/>
    </source>
</evidence>
<dbReference type="SUPFAM" id="SSF48452">
    <property type="entry name" value="TPR-like"/>
    <property type="match status" value="1"/>
</dbReference>
<dbReference type="InterPro" id="IPR051533">
    <property type="entry name" value="WaaL-like"/>
</dbReference>
<dbReference type="SMART" id="SM00028">
    <property type="entry name" value="TPR"/>
    <property type="match status" value="4"/>
</dbReference>
<keyword evidence="9" id="KW-1185">Reference proteome</keyword>
<dbReference type="Pfam" id="PF13429">
    <property type="entry name" value="TPR_15"/>
    <property type="match status" value="1"/>
</dbReference>
<dbReference type="InterPro" id="IPR019734">
    <property type="entry name" value="TPR_rpt"/>
</dbReference>
<organism evidence="8 9">
    <name type="scientific">Flavobacterium endoglycinae</name>
    <dbReference type="NCBI Taxonomy" id="2816357"/>
    <lineage>
        <taxon>Bacteria</taxon>
        <taxon>Pseudomonadati</taxon>
        <taxon>Bacteroidota</taxon>
        <taxon>Flavobacteriia</taxon>
        <taxon>Flavobacteriales</taxon>
        <taxon>Flavobacteriaceae</taxon>
        <taxon>Flavobacterium</taxon>
    </lineage>
</organism>
<dbReference type="InterPro" id="IPR007016">
    <property type="entry name" value="O-antigen_ligase-rel_domated"/>
</dbReference>
<dbReference type="EMBL" id="CP071448">
    <property type="protein sequence ID" value="QSW89048.1"/>
    <property type="molecule type" value="Genomic_DNA"/>
</dbReference>
<feature type="domain" description="O-antigen ligase-related" evidence="7">
    <location>
        <begin position="54"/>
        <end position="210"/>
    </location>
</feature>
<feature type="transmembrane region" description="Helical" evidence="6">
    <location>
        <begin position="96"/>
        <end position="117"/>
    </location>
</feature>
<dbReference type="RefSeq" id="WP_207296244.1">
    <property type="nucleotide sequence ID" value="NZ_CP071448.1"/>
</dbReference>
<dbReference type="Gene3D" id="1.25.40.10">
    <property type="entry name" value="Tetratricopeptide repeat domain"/>
    <property type="match status" value="2"/>
</dbReference>
<evidence type="ECO:0000256" key="4">
    <source>
        <dbReference type="ARBA" id="ARBA00023136"/>
    </source>
</evidence>
<dbReference type="InterPro" id="IPR011990">
    <property type="entry name" value="TPR-like_helical_dom_sf"/>
</dbReference>
<keyword evidence="4 6" id="KW-0472">Membrane</keyword>
<dbReference type="Proteomes" id="UP000663440">
    <property type="component" value="Chromosome"/>
</dbReference>
<accession>A0ABX7QEX5</accession>
<name>A0ABX7QEX5_9FLAO</name>
<feature type="repeat" description="TPR" evidence="5">
    <location>
        <begin position="500"/>
        <end position="533"/>
    </location>
</feature>
<feature type="transmembrane region" description="Helical" evidence="6">
    <location>
        <begin position="233"/>
        <end position="253"/>
    </location>
</feature>
<proteinExistence type="predicted"/>
<feature type="transmembrane region" description="Helical" evidence="6">
    <location>
        <begin position="52"/>
        <end position="84"/>
    </location>
</feature>
<sequence length="612" mass="69996">MNFDKVSLSVALSELSLSTGNINILAASLTIKIPFLLLGFTHYLQKRRIFIFITLLLVTTTILLTAARTAIISTTLVYILFIIYNFKINSFSKATVLKTVILIVPILVTIAISSSILKKVENNSRYTSITGRLEQINTKDAATNARLVTWKNTFDLAKTKPLLGLGLGNYKVESIPFEKTQNNDSAISLHSHNDFLEIMAETGFVNGLIYISLFILIVLINAKRFFKSDQIEIQSLAMLTLMVTVVYGMDALLNFPMFRATMMIFLCLIIIFTIINESSSNEPDTKLVKNNFYWLITLISAGTIYFAFLGYKASKLEFLIKKDNAAGYKNTVLTGDEVIKRIPKYKNTLTTAESFYEYAGIYYYNEDKLDQALKYLSKADKINPYFGRIFFYKMLVANKKGNIDSAYVYGKQAFYMRPRNINFYTMSIQFARAKKDTAEILKEHKTFIQYRNIPQAWKLAADELKNANYNDKNLLQFIDKGIKQFPNDTILLKEKNKIATVDYIGKAQSFLNAKNKVKALEYYNKALKADPTNADVMQYLAFYYFNAGDYKQSLSYFLNALKNRQFNSGRTEFFIANCYLKLNDKVNACKYFEISNSKNFPDAKPQIIQNCK</sequence>